<dbReference type="InterPro" id="IPR050923">
    <property type="entry name" value="Cell_Proc_Reg/RNA_Proc"/>
</dbReference>
<organism evidence="2">
    <name type="scientific">hydrothermal vent metagenome</name>
    <dbReference type="NCBI Taxonomy" id="652676"/>
    <lineage>
        <taxon>unclassified sequences</taxon>
        <taxon>metagenomes</taxon>
        <taxon>ecological metagenomes</taxon>
    </lineage>
</organism>
<name>A0A3B0WM92_9ZZZZ</name>
<evidence type="ECO:0000313" key="2">
    <source>
        <dbReference type="EMBL" id="VAW57035.1"/>
    </source>
</evidence>
<dbReference type="EMBL" id="UOFF01000319">
    <property type="protein sequence ID" value="VAW57035.1"/>
    <property type="molecule type" value="Genomic_DNA"/>
</dbReference>
<feature type="domain" description="FHA" evidence="1">
    <location>
        <begin position="23"/>
        <end position="72"/>
    </location>
</feature>
<dbReference type="Pfam" id="PF00498">
    <property type="entry name" value="FHA"/>
    <property type="match status" value="1"/>
</dbReference>
<dbReference type="CDD" id="cd00060">
    <property type="entry name" value="FHA"/>
    <property type="match status" value="1"/>
</dbReference>
<dbReference type="SMART" id="SM00240">
    <property type="entry name" value="FHA"/>
    <property type="match status" value="1"/>
</dbReference>
<dbReference type="PROSITE" id="PS50006">
    <property type="entry name" value="FHA_DOMAIN"/>
    <property type="match status" value="1"/>
</dbReference>
<accession>A0A3B0WM92</accession>
<protein>
    <recommendedName>
        <fullName evidence="1">FHA domain-containing protein</fullName>
    </recommendedName>
</protein>
<evidence type="ECO:0000259" key="1">
    <source>
        <dbReference type="PROSITE" id="PS50006"/>
    </source>
</evidence>
<dbReference type="PANTHER" id="PTHR23308">
    <property type="entry name" value="NUCLEAR INHIBITOR OF PROTEIN PHOSPHATASE-1"/>
    <property type="match status" value="1"/>
</dbReference>
<gene>
    <name evidence="2" type="ORF">MNBD_GAMMA07-1416</name>
</gene>
<reference evidence="2" key="1">
    <citation type="submission" date="2018-06" db="EMBL/GenBank/DDBJ databases">
        <authorList>
            <person name="Zhirakovskaya E."/>
        </authorList>
    </citation>
    <scope>NUCLEOTIDE SEQUENCE</scope>
</reference>
<sequence>MAIIILSFNGEIEKEFSLDKEVVTIGRKSDNDIILDNLAISTRHAKIITLMNDSFIEDLNSTNGTLLNGNPVSKNILSHGDVIKFGKHEIKYINSNALSSDDFEKTMIINTTSHGLEETEGSEEIHQSVGKIIAEIASTDIEKNDYKKAKIRLHSGVNDGKELTLKKILTTLGKPGVQVAAITRRPTGYFLVHIDGGNNDEKPLVNNKVIKQQAHKLHDNDELEVAGIQMTFILN</sequence>
<dbReference type="AlphaFoldDB" id="A0A3B0WM92"/>
<dbReference type="InterPro" id="IPR000253">
    <property type="entry name" value="FHA_dom"/>
</dbReference>
<dbReference type="SUPFAM" id="SSF49879">
    <property type="entry name" value="SMAD/FHA domain"/>
    <property type="match status" value="1"/>
</dbReference>
<dbReference type="InterPro" id="IPR008984">
    <property type="entry name" value="SMAD_FHA_dom_sf"/>
</dbReference>
<dbReference type="Gene3D" id="2.60.200.20">
    <property type="match status" value="1"/>
</dbReference>
<proteinExistence type="predicted"/>